<reference evidence="2" key="1">
    <citation type="submission" date="2017-02" db="UniProtKB">
        <authorList>
            <consortium name="WormBaseParasite"/>
        </authorList>
    </citation>
    <scope>IDENTIFICATION</scope>
</reference>
<dbReference type="AlphaFoldDB" id="A0A0M3I4W8"/>
<protein>
    <submittedName>
        <fullName evidence="2">Uncharacterized protein</fullName>
    </submittedName>
</protein>
<sequence>MISAKMLKLFFENLETIIMWNKFISVTYAHNSSRMNGITFLDRVVQRTSNKQICNQGEYHYYKQVIKGN</sequence>
<evidence type="ECO:0000313" key="2">
    <source>
        <dbReference type="WBParaSite" id="ALUE_0001189101-mRNA-1"/>
    </source>
</evidence>
<proteinExistence type="predicted"/>
<evidence type="ECO:0000313" key="1">
    <source>
        <dbReference type="Proteomes" id="UP000036681"/>
    </source>
</evidence>
<name>A0A0M3I4W8_ASCLU</name>
<keyword evidence="1" id="KW-1185">Reference proteome</keyword>
<dbReference type="Proteomes" id="UP000036681">
    <property type="component" value="Unplaced"/>
</dbReference>
<dbReference type="WBParaSite" id="ALUE_0001189101-mRNA-1">
    <property type="protein sequence ID" value="ALUE_0001189101-mRNA-1"/>
    <property type="gene ID" value="ALUE_0001189101"/>
</dbReference>
<accession>A0A0M3I4W8</accession>
<organism evidence="1 2">
    <name type="scientific">Ascaris lumbricoides</name>
    <name type="common">Giant roundworm</name>
    <dbReference type="NCBI Taxonomy" id="6252"/>
    <lineage>
        <taxon>Eukaryota</taxon>
        <taxon>Metazoa</taxon>
        <taxon>Ecdysozoa</taxon>
        <taxon>Nematoda</taxon>
        <taxon>Chromadorea</taxon>
        <taxon>Rhabditida</taxon>
        <taxon>Spirurina</taxon>
        <taxon>Ascaridomorpha</taxon>
        <taxon>Ascaridoidea</taxon>
        <taxon>Ascarididae</taxon>
        <taxon>Ascaris</taxon>
    </lineage>
</organism>